<dbReference type="EMBL" id="CAKMRJ010005523">
    <property type="protein sequence ID" value="CAH1443892.1"/>
    <property type="molecule type" value="Genomic_DNA"/>
</dbReference>
<dbReference type="Gene3D" id="1.10.287.950">
    <property type="entry name" value="Methyl-accepting chemotaxis protein"/>
    <property type="match status" value="1"/>
</dbReference>
<comment type="caution">
    <text evidence="2">The sequence shown here is derived from an EMBL/GenBank/DDBJ whole genome shotgun (WGS) entry which is preliminary data.</text>
</comment>
<gene>
    <name evidence="2" type="ORF">LVIROSA_LOCUS29777</name>
</gene>
<name>A0AAU9P1B6_9ASTR</name>
<dbReference type="PANTHER" id="PTHR33735">
    <property type="entry name" value="EXPRESSED PROTEIN"/>
    <property type="match status" value="1"/>
</dbReference>
<keyword evidence="3" id="KW-1185">Reference proteome</keyword>
<feature type="coiled-coil region" evidence="1">
    <location>
        <begin position="190"/>
        <end position="217"/>
    </location>
</feature>
<dbReference type="AlphaFoldDB" id="A0AAU9P1B6"/>
<keyword evidence="1" id="KW-0175">Coiled coil</keyword>
<dbReference type="PANTHER" id="PTHR33735:SF14">
    <property type="entry name" value="PHAGE CAPSID SCAFFOLDING PROTEIN (GPO) SERINE PEPTIDASE"/>
    <property type="match status" value="1"/>
</dbReference>
<organism evidence="2 3">
    <name type="scientific">Lactuca virosa</name>
    <dbReference type="NCBI Taxonomy" id="75947"/>
    <lineage>
        <taxon>Eukaryota</taxon>
        <taxon>Viridiplantae</taxon>
        <taxon>Streptophyta</taxon>
        <taxon>Embryophyta</taxon>
        <taxon>Tracheophyta</taxon>
        <taxon>Spermatophyta</taxon>
        <taxon>Magnoliopsida</taxon>
        <taxon>eudicotyledons</taxon>
        <taxon>Gunneridae</taxon>
        <taxon>Pentapetalae</taxon>
        <taxon>asterids</taxon>
        <taxon>campanulids</taxon>
        <taxon>Asterales</taxon>
        <taxon>Asteraceae</taxon>
        <taxon>Cichorioideae</taxon>
        <taxon>Cichorieae</taxon>
        <taxon>Lactucinae</taxon>
        <taxon>Lactuca</taxon>
    </lineage>
</organism>
<evidence type="ECO:0000256" key="1">
    <source>
        <dbReference type="SAM" id="Coils"/>
    </source>
</evidence>
<accession>A0AAU9P1B6</accession>
<reference evidence="2 3" key="1">
    <citation type="submission" date="2022-01" db="EMBL/GenBank/DDBJ databases">
        <authorList>
            <person name="Xiong W."/>
            <person name="Schranz E."/>
        </authorList>
    </citation>
    <scope>NUCLEOTIDE SEQUENCE [LARGE SCALE GENOMIC DNA]</scope>
</reference>
<feature type="coiled-coil region" evidence="1">
    <location>
        <begin position="124"/>
        <end position="151"/>
    </location>
</feature>
<proteinExistence type="predicted"/>
<protein>
    <submittedName>
        <fullName evidence="2">Uncharacterized protein</fullName>
    </submittedName>
</protein>
<evidence type="ECO:0000313" key="3">
    <source>
        <dbReference type="Proteomes" id="UP001157418"/>
    </source>
</evidence>
<sequence length="225" mass="24949">MASTSFLTCSLSSFPKVSCQRFDPLSSSSTTTTTTVTASSRLSLERSVVAGGRVSLANRRYLSSGHRTSQHDKRSKMEFVVYSADQVADLLPFGIHLPENWPAWIPGVVLAVVVPFFTNKWGPFSKFKEELDKVEEAVDNVADRVDEIAEKVEEFVGDIADDLPEGSQLRQSLEKVEKVADTIGDKAKMVSDLVDKMDEMEAKLENIMDKAKEKQNTTPTKTEPQ</sequence>
<dbReference type="Proteomes" id="UP001157418">
    <property type="component" value="Unassembled WGS sequence"/>
</dbReference>
<evidence type="ECO:0000313" key="2">
    <source>
        <dbReference type="EMBL" id="CAH1443892.1"/>
    </source>
</evidence>